<dbReference type="Gene3D" id="3.30.450.20">
    <property type="entry name" value="PAS domain"/>
    <property type="match status" value="3"/>
</dbReference>
<keyword evidence="4" id="KW-1003">Cell membrane</keyword>
<dbReference type="SUPFAM" id="SSF55874">
    <property type="entry name" value="ATPase domain of HSP90 chaperone/DNA topoisomerase II/histidine kinase"/>
    <property type="match status" value="1"/>
</dbReference>
<dbReference type="InterPro" id="IPR013655">
    <property type="entry name" value="PAS_fold_3"/>
</dbReference>
<evidence type="ECO:0000256" key="8">
    <source>
        <dbReference type="ARBA" id="ARBA00022777"/>
    </source>
</evidence>
<dbReference type="CDD" id="cd16922">
    <property type="entry name" value="HATPase_EvgS-ArcB-TorS-like"/>
    <property type="match status" value="1"/>
</dbReference>
<evidence type="ECO:0000259" key="12">
    <source>
        <dbReference type="PROSITE" id="PS50109"/>
    </source>
</evidence>
<keyword evidence="11" id="KW-0472">Membrane</keyword>
<dbReference type="CDD" id="cd00082">
    <property type="entry name" value="HisKA"/>
    <property type="match status" value="1"/>
</dbReference>
<dbReference type="InterPro" id="IPR000014">
    <property type="entry name" value="PAS"/>
</dbReference>
<feature type="domain" description="Histidine kinase" evidence="12">
    <location>
        <begin position="425"/>
        <end position="644"/>
    </location>
</feature>
<evidence type="ECO:0000256" key="5">
    <source>
        <dbReference type="ARBA" id="ARBA00022553"/>
    </source>
</evidence>
<dbReference type="GO" id="GO:0009927">
    <property type="term" value="F:histidine phosphotransfer kinase activity"/>
    <property type="evidence" value="ECO:0007669"/>
    <property type="project" value="TreeGrafter"/>
</dbReference>
<dbReference type="PROSITE" id="PS50113">
    <property type="entry name" value="PAC"/>
    <property type="match status" value="1"/>
</dbReference>
<evidence type="ECO:0000313" key="15">
    <source>
        <dbReference type="Proteomes" id="UP001185015"/>
    </source>
</evidence>
<keyword evidence="8" id="KW-0418">Kinase</keyword>
<dbReference type="InterPro" id="IPR036890">
    <property type="entry name" value="HATPase_C_sf"/>
</dbReference>
<dbReference type="GO" id="GO:0005886">
    <property type="term" value="C:plasma membrane"/>
    <property type="evidence" value="ECO:0007669"/>
    <property type="project" value="UniProtKB-SubCell"/>
</dbReference>
<dbReference type="InterPro" id="IPR036097">
    <property type="entry name" value="HisK_dim/P_sf"/>
</dbReference>
<keyword evidence="5" id="KW-0597">Phosphoprotein</keyword>
<proteinExistence type="predicted"/>
<evidence type="ECO:0000256" key="9">
    <source>
        <dbReference type="ARBA" id="ARBA00022840"/>
    </source>
</evidence>
<comment type="subcellular location">
    <subcellularLocation>
        <location evidence="2">Cell membrane</location>
    </subcellularLocation>
</comment>
<dbReference type="GO" id="GO:0000155">
    <property type="term" value="F:phosphorelay sensor kinase activity"/>
    <property type="evidence" value="ECO:0007669"/>
    <property type="project" value="InterPro"/>
</dbReference>
<dbReference type="InterPro" id="IPR003594">
    <property type="entry name" value="HATPase_dom"/>
</dbReference>
<dbReference type="Pfam" id="PF08447">
    <property type="entry name" value="PAS_3"/>
    <property type="match status" value="1"/>
</dbReference>
<dbReference type="SMART" id="SM00091">
    <property type="entry name" value="PAS"/>
    <property type="match status" value="3"/>
</dbReference>
<evidence type="ECO:0000256" key="10">
    <source>
        <dbReference type="ARBA" id="ARBA00023012"/>
    </source>
</evidence>
<dbReference type="PANTHER" id="PTHR43047:SF72">
    <property type="entry name" value="OSMOSENSING HISTIDINE PROTEIN KINASE SLN1"/>
    <property type="match status" value="1"/>
</dbReference>
<dbReference type="Gene3D" id="2.10.70.100">
    <property type="match status" value="1"/>
</dbReference>
<dbReference type="InterPro" id="IPR035965">
    <property type="entry name" value="PAS-like_dom_sf"/>
</dbReference>
<dbReference type="RefSeq" id="WP_270096459.1">
    <property type="nucleotide sequence ID" value="NZ_JAQFFK010000003.1"/>
</dbReference>
<dbReference type="GO" id="GO:0005524">
    <property type="term" value="F:ATP binding"/>
    <property type="evidence" value="ECO:0007669"/>
    <property type="project" value="UniProtKB-KW"/>
</dbReference>
<dbReference type="SMART" id="SM00387">
    <property type="entry name" value="HATPase_c"/>
    <property type="match status" value="1"/>
</dbReference>
<dbReference type="Gene3D" id="3.30.565.10">
    <property type="entry name" value="Histidine kinase-like ATPase, C-terminal domain"/>
    <property type="match status" value="1"/>
</dbReference>
<dbReference type="Pfam" id="PF00512">
    <property type="entry name" value="HisKA"/>
    <property type="match status" value="1"/>
</dbReference>
<reference evidence="14 15" key="1">
    <citation type="submission" date="2023-07" db="EMBL/GenBank/DDBJ databases">
        <title>Genomic Encyclopedia of Type Strains, Phase IV (KMG-IV): sequencing the most valuable type-strain genomes for metagenomic binning, comparative biology and taxonomic classification.</title>
        <authorList>
            <person name="Goeker M."/>
        </authorList>
    </citation>
    <scope>NUCLEOTIDE SEQUENCE [LARGE SCALE GENOMIC DNA]</scope>
    <source>
        <strain evidence="14 15">DSM 17273</strain>
    </source>
</reference>
<dbReference type="NCBIfam" id="TIGR00229">
    <property type="entry name" value="sensory_box"/>
    <property type="match status" value="2"/>
</dbReference>
<comment type="caution">
    <text evidence="14">The sequence shown here is derived from an EMBL/GenBank/DDBJ whole genome shotgun (WGS) entry which is preliminary data.</text>
</comment>
<evidence type="ECO:0000259" key="13">
    <source>
        <dbReference type="PROSITE" id="PS50113"/>
    </source>
</evidence>
<dbReference type="PANTHER" id="PTHR43047">
    <property type="entry name" value="TWO-COMPONENT HISTIDINE PROTEIN KINASE"/>
    <property type="match status" value="1"/>
</dbReference>
<evidence type="ECO:0000256" key="6">
    <source>
        <dbReference type="ARBA" id="ARBA00022679"/>
    </source>
</evidence>
<feature type="domain" description="PAC" evidence="13">
    <location>
        <begin position="230"/>
        <end position="282"/>
    </location>
</feature>
<dbReference type="FunFam" id="3.30.565.10:FF:000023">
    <property type="entry name" value="PAS domain-containing sensor histidine kinase"/>
    <property type="match status" value="1"/>
</dbReference>
<dbReference type="AlphaFoldDB" id="A0AA90TXN2"/>
<dbReference type="EMBL" id="JAVDQI010000001">
    <property type="protein sequence ID" value="MDR6221713.1"/>
    <property type="molecule type" value="Genomic_DNA"/>
</dbReference>
<evidence type="ECO:0000256" key="4">
    <source>
        <dbReference type="ARBA" id="ARBA00022475"/>
    </source>
</evidence>
<keyword evidence="10" id="KW-0902">Two-component regulatory system</keyword>
<dbReference type="InterPro" id="IPR003661">
    <property type="entry name" value="HisK_dim/P_dom"/>
</dbReference>
<evidence type="ECO:0000256" key="3">
    <source>
        <dbReference type="ARBA" id="ARBA00012438"/>
    </source>
</evidence>
<dbReference type="InterPro" id="IPR005467">
    <property type="entry name" value="His_kinase_dom"/>
</dbReference>
<dbReference type="PRINTS" id="PR00344">
    <property type="entry name" value="BCTRLSENSOR"/>
</dbReference>
<dbReference type="InterPro" id="IPR000700">
    <property type="entry name" value="PAS-assoc_C"/>
</dbReference>
<keyword evidence="6" id="KW-0808">Transferase</keyword>
<dbReference type="FunFam" id="1.10.287.130:FF:000038">
    <property type="entry name" value="Sensory transduction histidine kinase"/>
    <property type="match status" value="1"/>
</dbReference>
<dbReference type="SMART" id="SM00388">
    <property type="entry name" value="HisKA"/>
    <property type="match status" value="1"/>
</dbReference>
<dbReference type="SUPFAM" id="SSF47384">
    <property type="entry name" value="Homodimeric domain of signal transducing histidine kinase"/>
    <property type="match status" value="1"/>
</dbReference>
<comment type="catalytic activity">
    <reaction evidence="1">
        <text>ATP + protein L-histidine = ADP + protein N-phospho-L-histidine.</text>
        <dbReference type="EC" id="2.7.13.3"/>
    </reaction>
</comment>
<dbReference type="Pfam" id="PF02518">
    <property type="entry name" value="HATPase_c"/>
    <property type="match status" value="1"/>
</dbReference>
<keyword evidence="9" id="KW-0067">ATP-binding</keyword>
<keyword evidence="15" id="KW-1185">Reference proteome</keyword>
<evidence type="ECO:0000256" key="11">
    <source>
        <dbReference type="ARBA" id="ARBA00023136"/>
    </source>
</evidence>
<dbReference type="PROSITE" id="PS50109">
    <property type="entry name" value="HIS_KIN"/>
    <property type="match status" value="1"/>
</dbReference>
<evidence type="ECO:0000256" key="1">
    <source>
        <dbReference type="ARBA" id="ARBA00000085"/>
    </source>
</evidence>
<sequence length="646" mass="73137">MIEDDLNRLVKQETKISTLEKTGILNDECYHALFESSSDVFILMEEKGFIDCNKAALKMFGFSEKEEFIALHPSEISPTKQPNGEDSWSSAQDRISEAFKNESTKFEWVHRRQNGEKFTAEVWLTRFLLKDKQILQVTIRDITERKQMEETLRKSEASLSNAQRIAHLGNWDWDLVKNKVKLSNEIHKILGLAPQRFETTFESFLKYVHPDDELFVQDNINKAIYEHKPYSINYRILLPDSSECIVHSQGEVTFNKAGQAICMSGTVQDITERKKMEEAIQQYAYIFENVRIGLYVYYLENLDDDRTLRLIAANPASSDFTGVPNEVILGNTLDKNFPSLREKDIPQAFAEVVRTGQSRVLEDIYYGDEQVLENTFSVKVFPLPNNCVGVAFDNITERKKAEEAMINAKIMAEAANRTKTEFLANMSHELRTPLNSIIGFSQLLNSNTFGNLNEKEIKYSGNILDSGKHLLNLINDILDLSKIEAGKTELLVKEFNSMDAIDEVCYSLMPLILKKNLKLNLSVDEGMKWIFADLTKFKQILYNLLSNAVKFTSEGGSITINGSIVGSENHFSVEDTGKGIGSDSLSSIFEPFLQVDKFETKVEKGTGLGLALVKKFVEMHGGEIWVESEVGKGSTFTFTIPIAGKV</sequence>
<evidence type="ECO:0000256" key="7">
    <source>
        <dbReference type="ARBA" id="ARBA00022741"/>
    </source>
</evidence>
<keyword evidence="7" id="KW-0547">Nucleotide-binding</keyword>
<evidence type="ECO:0000313" key="14">
    <source>
        <dbReference type="EMBL" id="MDR6221713.1"/>
    </source>
</evidence>
<gene>
    <name evidence="14" type="ORF">J2750_000145</name>
</gene>
<dbReference type="Gene3D" id="1.10.287.130">
    <property type="match status" value="1"/>
</dbReference>
<dbReference type="InterPro" id="IPR004358">
    <property type="entry name" value="Sig_transdc_His_kin-like_C"/>
</dbReference>
<dbReference type="InterPro" id="IPR001610">
    <property type="entry name" value="PAC"/>
</dbReference>
<dbReference type="Pfam" id="PF13426">
    <property type="entry name" value="PAS_9"/>
    <property type="match status" value="2"/>
</dbReference>
<dbReference type="SUPFAM" id="SSF55785">
    <property type="entry name" value="PYP-like sensor domain (PAS domain)"/>
    <property type="match status" value="3"/>
</dbReference>
<name>A0AA90TXN2_9EURY</name>
<dbReference type="Proteomes" id="UP001185015">
    <property type="component" value="Unassembled WGS sequence"/>
</dbReference>
<organism evidence="14 15">
    <name type="scientific">Methanococcoides alaskense</name>
    <dbReference type="NCBI Taxonomy" id="325778"/>
    <lineage>
        <taxon>Archaea</taxon>
        <taxon>Methanobacteriati</taxon>
        <taxon>Methanobacteriota</taxon>
        <taxon>Stenosarchaea group</taxon>
        <taxon>Methanomicrobia</taxon>
        <taxon>Methanosarcinales</taxon>
        <taxon>Methanosarcinaceae</taxon>
        <taxon>Methanococcoides</taxon>
    </lineage>
</organism>
<dbReference type="SMART" id="SM00086">
    <property type="entry name" value="PAC"/>
    <property type="match status" value="2"/>
</dbReference>
<dbReference type="CDD" id="cd00130">
    <property type="entry name" value="PAS"/>
    <property type="match status" value="2"/>
</dbReference>
<dbReference type="EC" id="2.7.13.3" evidence="3"/>
<protein>
    <recommendedName>
        <fullName evidence="3">histidine kinase</fullName>
        <ecNumber evidence="3">2.7.13.3</ecNumber>
    </recommendedName>
</protein>
<accession>A0AA90TXN2</accession>
<evidence type="ECO:0000256" key="2">
    <source>
        <dbReference type="ARBA" id="ARBA00004236"/>
    </source>
</evidence>